<dbReference type="InterPro" id="IPR003607">
    <property type="entry name" value="HD/PDEase_dom"/>
</dbReference>
<evidence type="ECO:0000256" key="9">
    <source>
        <dbReference type="RuleBase" id="RU003953"/>
    </source>
</evidence>
<protein>
    <submittedName>
        <fullName evidence="11">HD domain-containing protein</fullName>
    </submittedName>
</protein>
<dbReference type="InterPro" id="IPR043519">
    <property type="entry name" value="NT_sf"/>
</dbReference>
<keyword evidence="2 9" id="KW-0808">Transferase</keyword>
<dbReference type="InterPro" id="IPR006675">
    <property type="entry name" value="HDIG_dom"/>
</dbReference>
<evidence type="ECO:0000313" key="11">
    <source>
        <dbReference type="EMBL" id="WXB17274.1"/>
    </source>
</evidence>
<evidence type="ECO:0000256" key="1">
    <source>
        <dbReference type="ARBA" id="ARBA00001946"/>
    </source>
</evidence>
<evidence type="ECO:0000313" key="12">
    <source>
        <dbReference type="Proteomes" id="UP001370348"/>
    </source>
</evidence>
<reference evidence="11 12" key="1">
    <citation type="submission" date="2021-12" db="EMBL/GenBank/DDBJ databases">
        <title>Discovery of the Pendulisporaceae a myxobacterial family with distinct sporulation behavior and unique specialized metabolism.</title>
        <authorList>
            <person name="Garcia R."/>
            <person name="Popoff A."/>
            <person name="Bader C.D."/>
            <person name="Loehr J."/>
            <person name="Walesch S."/>
            <person name="Walt C."/>
            <person name="Boldt J."/>
            <person name="Bunk B."/>
            <person name="Haeckl F.J.F.P.J."/>
            <person name="Gunesch A.P."/>
            <person name="Birkelbach J."/>
            <person name="Nuebel U."/>
            <person name="Pietschmann T."/>
            <person name="Bach T."/>
            <person name="Mueller R."/>
        </authorList>
    </citation>
    <scope>NUCLEOTIDE SEQUENCE [LARGE SCALE GENOMIC DNA]</scope>
    <source>
        <strain evidence="11 12">MSr11954</strain>
    </source>
</reference>
<dbReference type="Proteomes" id="UP001370348">
    <property type="component" value="Chromosome"/>
</dbReference>
<evidence type="ECO:0000256" key="4">
    <source>
        <dbReference type="ARBA" id="ARBA00022695"/>
    </source>
</evidence>
<dbReference type="RefSeq" id="WP_394826904.1">
    <property type="nucleotide sequence ID" value="NZ_CP089984.1"/>
</dbReference>
<dbReference type="CDD" id="cd05398">
    <property type="entry name" value="NT_ClassII-CCAase"/>
    <property type="match status" value="1"/>
</dbReference>
<comment type="similarity">
    <text evidence="9">Belongs to the tRNA nucleotidyltransferase/poly(A) polymerase family.</text>
</comment>
<feature type="domain" description="HD" evidence="10">
    <location>
        <begin position="241"/>
        <end position="349"/>
    </location>
</feature>
<organism evidence="11 12">
    <name type="scientific">Pendulispora albinea</name>
    <dbReference type="NCBI Taxonomy" id="2741071"/>
    <lineage>
        <taxon>Bacteria</taxon>
        <taxon>Pseudomonadati</taxon>
        <taxon>Myxococcota</taxon>
        <taxon>Myxococcia</taxon>
        <taxon>Myxococcales</taxon>
        <taxon>Sorangiineae</taxon>
        <taxon>Pendulisporaceae</taxon>
        <taxon>Pendulispora</taxon>
    </lineage>
</organism>
<dbReference type="InterPro" id="IPR006674">
    <property type="entry name" value="HD_domain"/>
</dbReference>
<evidence type="ECO:0000256" key="3">
    <source>
        <dbReference type="ARBA" id="ARBA00022694"/>
    </source>
</evidence>
<name>A0ABZ2M266_9BACT</name>
<keyword evidence="4" id="KW-0548">Nucleotidyltransferase</keyword>
<dbReference type="EMBL" id="CP089984">
    <property type="protein sequence ID" value="WXB17274.1"/>
    <property type="molecule type" value="Genomic_DNA"/>
</dbReference>
<dbReference type="SUPFAM" id="SSF81301">
    <property type="entry name" value="Nucleotidyltransferase"/>
    <property type="match status" value="1"/>
</dbReference>
<comment type="cofactor">
    <cofactor evidence="1">
        <name>Mg(2+)</name>
        <dbReference type="ChEBI" id="CHEBI:18420"/>
    </cofactor>
</comment>
<keyword evidence="3" id="KW-0819">tRNA processing</keyword>
<evidence type="ECO:0000256" key="2">
    <source>
        <dbReference type="ARBA" id="ARBA00022679"/>
    </source>
</evidence>
<accession>A0ABZ2M266</accession>
<dbReference type="Gene3D" id="1.10.3090.10">
    <property type="entry name" value="cca-adding enzyme, domain 2"/>
    <property type="match status" value="1"/>
</dbReference>
<keyword evidence="6" id="KW-0547">Nucleotide-binding</keyword>
<gene>
    <name evidence="11" type="ORF">LZC94_08320</name>
</gene>
<evidence type="ECO:0000259" key="10">
    <source>
        <dbReference type="PROSITE" id="PS51831"/>
    </source>
</evidence>
<dbReference type="PANTHER" id="PTHR46173:SF1">
    <property type="entry name" value="CCA TRNA NUCLEOTIDYLTRANSFERASE 1, MITOCHONDRIAL"/>
    <property type="match status" value="1"/>
</dbReference>
<dbReference type="CDD" id="cd00077">
    <property type="entry name" value="HDc"/>
    <property type="match status" value="1"/>
</dbReference>
<dbReference type="InterPro" id="IPR002646">
    <property type="entry name" value="PolA_pol_head_dom"/>
</dbReference>
<keyword evidence="5" id="KW-0479">Metal-binding</keyword>
<evidence type="ECO:0000256" key="6">
    <source>
        <dbReference type="ARBA" id="ARBA00022741"/>
    </source>
</evidence>
<dbReference type="Pfam" id="PF13735">
    <property type="entry name" value="tRNA_NucTran2_2"/>
    <property type="match status" value="1"/>
</dbReference>
<dbReference type="SMART" id="SM00471">
    <property type="entry name" value="HDc"/>
    <property type="match status" value="1"/>
</dbReference>
<dbReference type="PANTHER" id="PTHR46173">
    <property type="entry name" value="CCA TRNA NUCLEOTIDYLTRANSFERASE 1, MITOCHONDRIAL"/>
    <property type="match status" value="1"/>
</dbReference>
<dbReference type="SUPFAM" id="SSF81891">
    <property type="entry name" value="Poly A polymerase C-terminal region-like"/>
    <property type="match status" value="1"/>
</dbReference>
<dbReference type="NCBIfam" id="TIGR00277">
    <property type="entry name" value="HDIG"/>
    <property type="match status" value="1"/>
</dbReference>
<dbReference type="PROSITE" id="PS51831">
    <property type="entry name" value="HD"/>
    <property type="match status" value="1"/>
</dbReference>
<dbReference type="Gene3D" id="1.10.246.80">
    <property type="match status" value="1"/>
</dbReference>
<dbReference type="Gene3D" id="3.30.460.10">
    <property type="entry name" value="Beta Polymerase, domain 2"/>
    <property type="match status" value="1"/>
</dbReference>
<keyword evidence="12" id="KW-1185">Reference proteome</keyword>
<evidence type="ECO:0000256" key="7">
    <source>
        <dbReference type="ARBA" id="ARBA00022842"/>
    </source>
</evidence>
<keyword evidence="7" id="KW-0460">Magnesium</keyword>
<evidence type="ECO:0000256" key="8">
    <source>
        <dbReference type="ARBA" id="ARBA00022884"/>
    </source>
</evidence>
<dbReference type="InterPro" id="IPR032810">
    <property type="entry name" value="CCA-adding_enz_C"/>
</dbReference>
<evidence type="ECO:0000256" key="5">
    <source>
        <dbReference type="ARBA" id="ARBA00022723"/>
    </source>
</evidence>
<dbReference type="Pfam" id="PF01743">
    <property type="entry name" value="PolyA_pol"/>
    <property type="match status" value="1"/>
</dbReference>
<proteinExistence type="inferred from homology"/>
<sequence>MSMLDRIPKEVEGLARRLEERGKRAWIVGGCVRDLLLGREVSDWDLCTDALPAELMKIFPRAIPTGIAHGTVTVMVSGKGYEITTLRGETTYSDGRRPDAVHFTDDIVADLARRDFTINAIALDPKSGVLIDPFDGQRDLAARTLRAVGDPRERFSEDGLRVLRAARFVATLEVELEPQTRAAIAPTLDTYRKVSMERVRDEWLKAMKAKRPSRAFDVMRETGILGITCPELLEGYGMEQNRWHAYDVWRHGMECMDACTGDPVLRVAALLHDVGKPRSRAFSEKTQDYTFYDHERIGAEIADPIAARLKFSNDERARIVDLVKHHLFHYTDEWSDAAVRRWIRRVGPNRVEDLYLLNEADVRGKGRDFTADLQALEALKAHVKKVREAGDALSVRELKINGHDLMRDAGVPAGPAIGRVLNQLLEEVLADPSLNERERLLSRARELASS</sequence>
<dbReference type="InterPro" id="IPR050264">
    <property type="entry name" value="Bact_CCA-adding_enz_type3_sf"/>
</dbReference>
<keyword evidence="8 9" id="KW-0694">RNA-binding</keyword>
<dbReference type="Pfam" id="PF12627">
    <property type="entry name" value="PolyA_pol_RNAbd"/>
    <property type="match status" value="1"/>
</dbReference>
<dbReference type="InterPro" id="IPR032828">
    <property type="entry name" value="PolyA_RNA-bd"/>
</dbReference>